<feature type="domain" description="Integrase catalytic" evidence="5">
    <location>
        <begin position="1105"/>
        <end position="1200"/>
    </location>
</feature>
<evidence type="ECO:0000313" key="6">
    <source>
        <dbReference type="EMBL" id="GEU82466.1"/>
    </source>
</evidence>
<dbReference type="InterPro" id="IPR053134">
    <property type="entry name" value="RNA-dir_DNA_polymerase"/>
</dbReference>
<evidence type="ECO:0000259" key="4">
    <source>
        <dbReference type="PROSITE" id="PS50878"/>
    </source>
</evidence>
<protein>
    <recommendedName>
        <fullName evidence="7">Reverse transcriptase domain-containing protein</fullName>
    </recommendedName>
</protein>
<evidence type="ECO:0000259" key="5">
    <source>
        <dbReference type="PROSITE" id="PS50994"/>
    </source>
</evidence>
<dbReference type="Pfam" id="PF00098">
    <property type="entry name" value="zf-CCHC"/>
    <property type="match status" value="1"/>
</dbReference>
<keyword evidence="1" id="KW-0863">Zinc-finger</keyword>
<dbReference type="InterPro" id="IPR012337">
    <property type="entry name" value="RNaseH-like_sf"/>
</dbReference>
<feature type="domain" description="Reverse transcriptase" evidence="4">
    <location>
        <begin position="887"/>
        <end position="1066"/>
    </location>
</feature>
<dbReference type="Pfam" id="PF08284">
    <property type="entry name" value="RVP_2"/>
    <property type="match status" value="1"/>
</dbReference>
<dbReference type="InterPro" id="IPR043128">
    <property type="entry name" value="Rev_trsase/Diguanyl_cyclase"/>
</dbReference>
<dbReference type="InterPro" id="IPR056924">
    <property type="entry name" value="SH3_Tf2-1"/>
</dbReference>
<reference evidence="6" key="1">
    <citation type="journal article" date="2019" name="Sci. Rep.">
        <title>Draft genome of Tanacetum cinerariifolium, the natural source of mosquito coil.</title>
        <authorList>
            <person name="Yamashiro T."/>
            <person name="Shiraishi A."/>
            <person name="Satake H."/>
            <person name="Nakayama K."/>
        </authorList>
    </citation>
    <scope>NUCLEOTIDE SEQUENCE</scope>
</reference>
<evidence type="ECO:0008006" key="7">
    <source>
        <dbReference type="Google" id="ProtNLM"/>
    </source>
</evidence>
<dbReference type="EMBL" id="BKCJ010008485">
    <property type="protein sequence ID" value="GEU82466.1"/>
    <property type="molecule type" value="Genomic_DNA"/>
</dbReference>
<feature type="compositionally biased region" description="Basic and acidic residues" evidence="2">
    <location>
        <begin position="628"/>
        <end position="637"/>
    </location>
</feature>
<dbReference type="InterPro" id="IPR001878">
    <property type="entry name" value="Znf_CCHC"/>
</dbReference>
<dbReference type="CDD" id="cd01647">
    <property type="entry name" value="RT_LTR"/>
    <property type="match status" value="1"/>
</dbReference>
<name>A0A6L2N8E1_TANCI</name>
<dbReference type="Gene3D" id="4.10.60.10">
    <property type="entry name" value="Zinc finger, CCHC-type"/>
    <property type="match status" value="1"/>
</dbReference>
<organism evidence="6">
    <name type="scientific">Tanacetum cinerariifolium</name>
    <name type="common">Dalmatian daisy</name>
    <name type="synonym">Chrysanthemum cinerariifolium</name>
    <dbReference type="NCBI Taxonomy" id="118510"/>
    <lineage>
        <taxon>Eukaryota</taxon>
        <taxon>Viridiplantae</taxon>
        <taxon>Streptophyta</taxon>
        <taxon>Embryophyta</taxon>
        <taxon>Tracheophyta</taxon>
        <taxon>Spermatophyta</taxon>
        <taxon>Magnoliopsida</taxon>
        <taxon>eudicotyledons</taxon>
        <taxon>Gunneridae</taxon>
        <taxon>Pentapetalae</taxon>
        <taxon>asterids</taxon>
        <taxon>campanulids</taxon>
        <taxon>Asterales</taxon>
        <taxon>Asteraceae</taxon>
        <taxon>Asteroideae</taxon>
        <taxon>Anthemideae</taxon>
        <taxon>Anthemidinae</taxon>
        <taxon>Tanacetum</taxon>
    </lineage>
</organism>
<gene>
    <name evidence="6" type="ORF">Tci_054444</name>
</gene>
<dbReference type="InterPro" id="IPR001584">
    <property type="entry name" value="Integrase_cat-core"/>
</dbReference>
<dbReference type="PANTHER" id="PTHR24559">
    <property type="entry name" value="TRANSPOSON TY3-I GAG-POL POLYPROTEIN"/>
    <property type="match status" value="1"/>
</dbReference>
<dbReference type="Gene3D" id="3.30.420.10">
    <property type="entry name" value="Ribonuclease H-like superfamily/Ribonuclease H"/>
    <property type="match status" value="2"/>
</dbReference>
<dbReference type="Gene3D" id="2.40.70.10">
    <property type="entry name" value="Acid Proteases"/>
    <property type="match status" value="1"/>
</dbReference>
<dbReference type="Gene3D" id="3.30.70.270">
    <property type="match status" value="1"/>
</dbReference>
<dbReference type="InterPro" id="IPR000477">
    <property type="entry name" value="RT_dom"/>
</dbReference>
<evidence type="ECO:0000256" key="1">
    <source>
        <dbReference type="PROSITE-ProRule" id="PRU00047"/>
    </source>
</evidence>
<dbReference type="PROSITE" id="PS50878">
    <property type="entry name" value="RT_POL"/>
    <property type="match status" value="1"/>
</dbReference>
<dbReference type="PROSITE" id="PS50994">
    <property type="entry name" value="INTEGRASE"/>
    <property type="match status" value="1"/>
</dbReference>
<dbReference type="PANTHER" id="PTHR24559:SF427">
    <property type="entry name" value="RNA-DIRECTED DNA POLYMERASE"/>
    <property type="match status" value="1"/>
</dbReference>
<dbReference type="InterPro" id="IPR036397">
    <property type="entry name" value="RNaseH_sf"/>
</dbReference>
<feature type="compositionally biased region" description="Basic residues" evidence="2">
    <location>
        <begin position="618"/>
        <end position="627"/>
    </location>
</feature>
<sequence>MEEYIRLEEEKARRRSKVYNWETAKCDSENDNEKVNMPSFPPPEPSVSYFDDLDFFKDFEDAPMSKSDLLNEPTISPQCIDAFNLKDETSFPKCDEEEKNVICFNDLFPFNVIYPDDSKSNKNNDDDKVDIEHSSGDLSVKLLPDVINMDDEVPPKFKNDMPLRDNWNHDRDNPCKNEYDGRLLLHVTWIVMENPNHLNEPNEAIPEVNPVVPERNHVSDIHDPNEIVDIPDDIDLVDYDEEEPEEEPEEDVNIELEDDAELIYPYEVEGDKTPPPGDALRHDLEASRARARVMEAELDTCQTKIALLKSKDRIGVKEREILNHDLENIERAMGNVLERVSVLESGEKTTLKKRLVETETKLVWARIERDTPERRLHESQLWNKMFYCDMVRIGAILKLPSDDEDTERLRKKSKNPTSDETEGPFESHGPPSDSQIMPPKPMSEVRMHEIIRDQVTTSMAEFMANMNCRAGSARAGGAEVGGAEAGGAEVGGAGADGVGVGGVGPTTPEITGDCKERDKVKFATATLQGRALTWWNGRIASMGIDAANGTLWTEVRRWMTEEFCPRSVFQRMEQELYNLKLKGTDIDGPAGIDEDVRMACQLMGQIIQDMTDEVSKGEKRKGKGHRGSRGDNRRDYNRQQNQRRANAGAMTNDAPNDNEVCPKCKNKKHGGDCWKCGKCGKLGYKITACWSLDIKDVTCFKCNEKGHRKRDCPKLKKNGQGGNNRGAVYSTLIVIEPIELDTSYEVELAGEKVVSTNNVLIGCTLNLLNRSFPIYLMVIELGSFDIIIGMDWLSRYDAAIFCGEKKVKIPLEAQVTKQESKLKRLEDVPVIQDFPEVFPAELPRLPPPRQVEFCIDLIPGVAPVARAPYRLAPSEMKELSEQLKELSVKGFIRPSSSPWGAPVLFVKQKDGSFRMCINYRELNKLTIKNRYPLPRIDDLFDQLQGSSVYSKIDLRSGYHQLRIREEDIPITAFRTRYGHYEFQVMPFELTNAPAVFMDLMNRLCKPYLDKFMIVFIDDILIYSKNKEEHGENLKTILNLARSEKLYAKFLKCDFWLDSVLFLGHVIDINGVHANVVADALSRKDKEPIQVCALVVTAEHQKPLGLLQQPKILVWKWERITMDFITKLPRTPSGYDSIWVIVDRLTKSAHFILINEKFKMERLTRLYLKENVCRHGVPVSIISDRDPHFASRTIQTLEDMLRACVMDFGSSLDKHLPLAEFSYNNSYHTSIKGAPLEALYGRKCRSPVCWSEVGDAQLTGPEMILEMTKMIVQIKNRLLAARSRQISYADVRRKPLEFEVGDKVMLKVSPWKGVIRFGKRGKLSPRYIGPFKILSRVGPVAYKLELP</sequence>
<dbReference type="GO" id="GO:0015074">
    <property type="term" value="P:DNA integration"/>
    <property type="evidence" value="ECO:0007669"/>
    <property type="project" value="InterPro"/>
</dbReference>
<dbReference type="GO" id="GO:0008270">
    <property type="term" value="F:zinc ion binding"/>
    <property type="evidence" value="ECO:0007669"/>
    <property type="project" value="UniProtKB-KW"/>
</dbReference>
<dbReference type="InterPro" id="IPR021109">
    <property type="entry name" value="Peptidase_aspartic_dom_sf"/>
</dbReference>
<feature type="region of interest" description="Disordered" evidence="2">
    <location>
        <begin position="403"/>
        <end position="440"/>
    </location>
</feature>
<dbReference type="SUPFAM" id="SSF56672">
    <property type="entry name" value="DNA/RNA polymerases"/>
    <property type="match status" value="1"/>
</dbReference>
<proteinExistence type="predicted"/>
<dbReference type="Pfam" id="PF24626">
    <property type="entry name" value="SH3_Tf2-1"/>
    <property type="match status" value="1"/>
</dbReference>
<accession>A0A6L2N8E1</accession>
<dbReference type="GO" id="GO:0003676">
    <property type="term" value="F:nucleic acid binding"/>
    <property type="evidence" value="ECO:0007669"/>
    <property type="project" value="InterPro"/>
</dbReference>
<feature type="region of interest" description="Disordered" evidence="2">
    <location>
        <begin position="611"/>
        <end position="653"/>
    </location>
</feature>
<dbReference type="Pfam" id="PF00078">
    <property type="entry name" value="RVT_1"/>
    <property type="match status" value="1"/>
</dbReference>
<dbReference type="SUPFAM" id="SSF53098">
    <property type="entry name" value="Ribonuclease H-like"/>
    <property type="match status" value="1"/>
</dbReference>
<evidence type="ECO:0000259" key="3">
    <source>
        <dbReference type="PROSITE" id="PS50158"/>
    </source>
</evidence>
<dbReference type="Gene3D" id="3.10.10.10">
    <property type="entry name" value="HIV Type 1 Reverse Transcriptase, subunit A, domain 1"/>
    <property type="match status" value="1"/>
</dbReference>
<keyword evidence="1" id="KW-0479">Metal-binding</keyword>
<feature type="domain" description="CCHC-type" evidence="3">
    <location>
        <begin position="699"/>
        <end position="714"/>
    </location>
</feature>
<comment type="caution">
    <text evidence="6">The sequence shown here is derived from an EMBL/GenBank/DDBJ whole genome shotgun (WGS) entry which is preliminary data.</text>
</comment>
<feature type="compositionally biased region" description="Low complexity" evidence="2">
    <location>
        <begin position="638"/>
        <end position="649"/>
    </location>
</feature>
<dbReference type="SUPFAM" id="SSF57756">
    <property type="entry name" value="Retrovirus zinc finger-like domains"/>
    <property type="match status" value="1"/>
</dbReference>
<dbReference type="PROSITE" id="PS50158">
    <property type="entry name" value="ZF_CCHC"/>
    <property type="match status" value="1"/>
</dbReference>
<dbReference type="InterPro" id="IPR043502">
    <property type="entry name" value="DNA/RNA_pol_sf"/>
</dbReference>
<evidence type="ECO:0000256" key="2">
    <source>
        <dbReference type="SAM" id="MobiDB-lite"/>
    </source>
</evidence>
<dbReference type="CDD" id="cd00303">
    <property type="entry name" value="retropepsin_like"/>
    <property type="match status" value="1"/>
</dbReference>
<dbReference type="InterPro" id="IPR036875">
    <property type="entry name" value="Znf_CCHC_sf"/>
</dbReference>
<dbReference type="SMART" id="SM00343">
    <property type="entry name" value="ZnF_C2HC"/>
    <property type="match status" value="2"/>
</dbReference>
<keyword evidence="1" id="KW-0862">Zinc</keyword>